<dbReference type="Pfam" id="PF00121">
    <property type="entry name" value="TIM"/>
    <property type="match status" value="1"/>
</dbReference>
<accession>A0ABS2BJP9</accession>
<comment type="catalytic activity">
    <reaction evidence="6 7">
        <text>D-glyceraldehyde 3-phosphate = dihydroxyacetone phosphate</text>
        <dbReference type="Rhea" id="RHEA:18585"/>
        <dbReference type="ChEBI" id="CHEBI:57642"/>
        <dbReference type="ChEBI" id="CHEBI:59776"/>
        <dbReference type="EC" id="5.3.1.1"/>
    </reaction>
</comment>
<comment type="function">
    <text evidence="6">Involved in the gluconeogenesis. Catalyzes stereospecifically the conversion of dihydroxyacetone phosphate (DHAP) to D-glyceraldehyde-3-phosphate (G3P).</text>
</comment>
<dbReference type="SUPFAM" id="SSF51351">
    <property type="entry name" value="Triosephosphate isomerase (TIM)"/>
    <property type="match status" value="1"/>
</dbReference>
<feature type="binding site" evidence="6">
    <location>
        <begin position="7"/>
        <end position="9"/>
    </location>
    <ligand>
        <name>substrate</name>
    </ligand>
</feature>
<evidence type="ECO:0000256" key="5">
    <source>
        <dbReference type="ARBA" id="ARBA00023235"/>
    </source>
</evidence>
<dbReference type="EC" id="5.3.1.1" evidence="6 7"/>
<dbReference type="HAMAP" id="MF_00147_B">
    <property type="entry name" value="TIM_B"/>
    <property type="match status" value="1"/>
</dbReference>
<dbReference type="InterPro" id="IPR035990">
    <property type="entry name" value="TIM_sf"/>
</dbReference>
<evidence type="ECO:0000256" key="1">
    <source>
        <dbReference type="ARBA" id="ARBA00007422"/>
    </source>
</evidence>
<proteinExistence type="inferred from homology"/>
<evidence type="ECO:0000313" key="9">
    <source>
        <dbReference type="Proteomes" id="UP000809431"/>
    </source>
</evidence>
<dbReference type="RefSeq" id="WP_203537721.1">
    <property type="nucleotide sequence ID" value="NZ_JAESND010000003.1"/>
</dbReference>
<dbReference type="Proteomes" id="UP000809431">
    <property type="component" value="Unassembled WGS sequence"/>
</dbReference>
<feature type="active site" description="Electrophile" evidence="6">
    <location>
        <position position="92"/>
    </location>
</feature>
<keyword evidence="5 6" id="KW-0413">Isomerase</keyword>
<reference evidence="8 9" key="1">
    <citation type="submission" date="2021-01" db="EMBL/GenBank/DDBJ databases">
        <title>Draft Genome Sequence and Polyhydroxyalkanoate Biosynthetic Potential of Jeongeupia naejangsanensis Type Strain DSM 24253.</title>
        <authorList>
            <person name="Turrini P."/>
            <person name="Artuso I."/>
            <person name="Lugli G.A."/>
            <person name="Frangipani E."/>
            <person name="Ventura M."/>
            <person name="Visca P."/>
        </authorList>
    </citation>
    <scope>NUCLEOTIDE SEQUENCE [LARGE SCALE GENOMIC DNA]</scope>
    <source>
        <strain evidence="8 9">DSM 24253</strain>
    </source>
</reference>
<dbReference type="Gene3D" id="3.20.20.70">
    <property type="entry name" value="Aldolase class I"/>
    <property type="match status" value="1"/>
</dbReference>
<keyword evidence="4 6" id="KW-0324">Glycolysis</keyword>
<dbReference type="PANTHER" id="PTHR21139:SF42">
    <property type="entry name" value="TRIOSEPHOSPHATE ISOMERASE"/>
    <property type="match status" value="1"/>
</dbReference>
<gene>
    <name evidence="6 8" type="primary">tpiA</name>
    <name evidence="8" type="ORF">JMJ54_08340</name>
</gene>
<evidence type="ECO:0000256" key="6">
    <source>
        <dbReference type="HAMAP-Rule" id="MF_00147"/>
    </source>
</evidence>
<evidence type="ECO:0000256" key="4">
    <source>
        <dbReference type="ARBA" id="ARBA00023152"/>
    </source>
</evidence>
<organism evidence="8 9">
    <name type="scientific">Jeongeupia naejangsanensis</name>
    <dbReference type="NCBI Taxonomy" id="613195"/>
    <lineage>
        <taxon>Bacteria</taxon>
        <taxon>Pseudomonadati</taxon>
        <taxon>Pseudomonadota</taxon>
        <taxon>Betaproteobacteria</taxon>
        <taxon>Neisseriales</taxon>
        <taxon>Chitinibacteraceae</taxon>
        <taxon>Jeongeupia</taxon>
    </lineage>
</organism>
<feature type="binding site" evidence="6">
    <location>
        <position position="198"/>
    </location>
    <ligand>
        <name>substrate</name>
    </ligand>
</feature>
<dbReference type="InterPro" id="IPR022896">
    <property type="entry name" value="TrioseP_Isoase_bac/euk"/>
</dbReference>
<comment type="caution">
    <text evidence="6">Lacks conserved residue(s) required for the propagation of feature annotation.</text>
</comment>
<dbReference type="GO" id="GO:0004807">
    <property type="term" value="F:triose-phosphate isomerase activity"/>
    <property type="evidence" value="ECO:0007669"/>
    <property type="project" value="UniProtKB-EC"/>
</dbReference>
<protein>
    <recommendedName>
        <fullName evidence="6 7">Triosephosphate isomerase</fullName>
        <shortName evidence="6">TIM</shortName>
        <shortName evidence="6">TPI</shortName>
        <ecNumber evidence="6 7">5.3.1.1</ecNumber>
    </recommendedName>
    <alternativeName>
        <fullName evidence="6">Triose-phosphate isomerase</fullName>
    </alternativeName>
</protein>
<dbReference type="CDD" id="cd00311">
    <property type="entry name" value="TIM"/>
    <property type="match status" value="1"/>
</dbReference>
<evidence type="ECO:0000313" key="8">
    <source>
        <dbReference type="EMBL" id="MBM3115837.1"/>
    </source>
</evidence>
<keyword evidence="3 6" id="KW-0963">Cytoplasm</keyword>
<name>A0ABS2BJP9_9NEIS</name>
<dbReference type="InterPro" id="IPR000652">
    <property type="entry name" value="Triosephosphate_isomerase"/>
</dbReference>
<evidence type="ECO:0000256" key="2">
    <source>
        <dbReference type="ARBA" id="ARBA00022432"/>
    </source>
</evidence>
<comment type="pathway">
    <text evidence="6 7">Carbohydrate degradation; glycolysis; D-glyceraldehyde 3-phosphate from glycerone phosphate: step 1/1.</text>
</comment>
<comment type="subcellular location">
    <subcellularLocation>
        <location evidence="6 7">Cytoplasm</location>
    </subcellularLocation>
</comment>
<comment type="subunit">
    <text evidence="6 7">Homodimer.</text>
</comment>
<evidence type="ECO:0000256" key="3">
    <source>
        <dbReference type="ARBA" id="ARBA00022490"/>
    </source>
</evidence>
<feature type="binding site" evidence="6">
    <location>
        <position position="166"/>
    </location>
    <ligand>
        <name>substrate</name>
    </ligand>
</feature>
<dbReference type="EMBL" id="JAESND010000003">
    <property type="protein sequence ID" value="MBM3115837.1"/>
    <property type="molecule type" value="Genomic_DNA"/>
</dbReference>
<dbReference type="PROSITE" id="PS51440">
    <property type="entry name" value="TIM_2"/>
    <property type="match status" value="1"/>
</dbReference>
<dbReference type="PANTHER" id="PTHR21139">
    <property type="entry name" value="TRIOSEPHOSPHATE ISOMERASE"/>
    <property type="match status" value="1"/>
</dbReference>
<dbReference type="InterPro" id="IPR013785">
    <property type="entry name" value="Aldolase_TIM"/>
</dbReference>
<comment type="similarity">
    <text evidence="1 6 7">Belongs to the triosephosphate isomerase family.</text>
</comment>
<evidence type="ECO:0000256" key="7">
    <source>
        <dbReference type="RuleBase" id="RU363013"/>
    </source>
</evidence>
<sequence>MKMVIGNWKMNGNIDLLHSIVPTLLHEGLGSAVALCLPYPYLSAAHSLLKAARSQIKLGAQNVSEHPFGGYTGEISAAMLKEFGCRLVLVGHPERRSLFGETREVTAGKLHAALGAGLYPVYCVGETLAQREGGLARQAMVDELALLAGVPTDRYAVAYEPSWAIGGGVTATSADINDMHLFIKDVLGPGTRVLYGGSVKSHNAGQVLGLDSVDGVLVGNAALSASEFLSICHTANRCAHGEPIELLKKPRAGLIDTDGPSHHLPGMPSIDSPFWREF</sequence>
<comment type="caution">
    <text evidence="8">The sequence shown here is derived from an EMBL/GenBank/DDBJ whole genome shotgun (WGS) entry which is preliminary data.</text>
</comment>
<keyword evidence="2 6" id="KW-0312">Gluconeogenesis</keyword>
<dbReference type="NCBIfam" id="TIGR00419">
    <property type="entry name" value="tim"/>
    <property type="match status" value="1"/>
</dbReference>
<comment type="pathway">
    <text evidence="6 7">Carbohydrate biosynthesis; gluconeogenesis.</text>
</comment>
<feature type="active site" description="Proton acceptor" evidence="6">
    <location>
        <position position="160"/>
    </location>
</feature>
<keyword evidence="9" id="KW-1185">Reference proteome</keyword>